<keyword evidence="1" id="KW-1133">Transmembrane helix</keyword>
<keyword evidence="3" id="KW-1185">Reference proteome</keyword>
<evidence type="ECO:0000313" key="2">
    <source>
        <dbReference type="EMBL" id="KAJ9608367.1"/>
    </source>
</evidence>
<gene>
    <name evidence="2" type="ORF">H2200_007355</name>
</gene>
<evidence type="ECO:0000256" key="1">
    <source>
        <dbReference type="SAM" id="Phobius"/>
    </source>
</evidence>
<feature type="transmembrane region" description="Helical" evidence="1">
    <location>
        <begin position="337"/>
        <end position="357"/>
    </location>
</feature>
<dbReference type="Proteomes" id="UP001172673">
    <property type="component" value="Unassembled WGS sequence"/>
</dbReference>
<comment type="caution">
    <text evidence="2">The sequence shown here is derived from an EMBL/GenBank/DDBJ whole genome shotgun (WGS) entry which is preliminary data.</text>
</comment>
<reference evidence="2" key="1">
    <citation type="submission" date="2022-10" db="EMBL/GenBank/DDBJ databases">
        <title>Culturing micro-colonial fungi from biological soil crusts in the Mojave desert and describing Neophaeococcomyces mojavensis, and introducing the new genera and species Taxawa tesnikishii.</title>
        <authorList>
            <person name="Kurbessoian T."/>
            <person name="Stajich J.E."/>
        </authorList>
    </citation>
    <scope>NUCLEOTIDE SEQUENCE</scope>
    <source>
        <strain evidence="2">TK_41</strain>
    </source>
</reference>
<dbReference type="PANTHER" id="PTHR37540">
    <property type="entry name" value="TRANSCRIPTION FACTOR (ACR-2), PUTATIVE-RELATED-RELATED"/>
    <property type="match status" value="1"/>
</dbReference>
<proteinExistence type="predicted"/>
<name>A0AA39CHF8_9EURO</name>
<keyword evidence="1" id="KW-0812">Transmembrane</keyword>
<keyword evidence="1" id="KW-0472">Membrane</keyword>
<dbReference type="PANTHER" id="PTHR37540:SF5">
    <property type="entry name" value="TRANSCRIPTION FACTOR DOMAIN-CONTAINING PROTEIN"/>
    <property type="match status" value="1"/>
</dbReference>
<accession>A0AA39CHF8</accession>
<dbReference type="AlphaFoldDB" id="A0AA39CHF8"/>
<sequence>MSWENPFRYRRDEDQIPTIQQILHTSYGGGWASLVPVKAEDGTFPIVRTYANFISHSDVSYYTILYAGLFHHTFQRHGLDWIRALYPLWFELKSKAFTALQLEIDALGSQSPSDELLSAVLTLSVQEPNPEALQVPPIKYPESPLARFQLLRSVGYLKPEPTHLKALYYLVSRRGGIHNVKSFGIINTLALADLIAATCSITAPVFPCIWKVPGHLEAGSSESGNRSLREDFGTWLRYMPILQGPSFQPFMDLIPDLQNVTIAVERLVNPQETELDIGDVISYANLTHYRTLKLFNQEPSLSINLPALPVPSLEPPQATSAGTNSAPFLEILRLTTLIYSNLVIFPLAVASGVRFTLATRIQRLLWKPEFRRLQDPYLDFWVVAMACIACLPHKLGTPEAVLLLQRLENLTKVSYAGKDGLQTFIEIMKGHLWWDHVCSAYIREIWQHLYPE</sequence>
<evidence type="ECO:0000313" key="3">
    <source>
        <dbReference type="Proteomes" id="UP001172673"/>
    </source>
</evidence>
<organism evidence="2 3">
    <name type="scientific">Cladophialophora chaetospira</name>
    <dbReference type="NCBI Taxonomy" id="386627"/>
    <lineage>
        <taxon>Eukaryota</taxon>
        <taxon>Fungi</taxon>
        <taxon>Dikarya</taxon>
        <taxon>Ascomycota</taxon>
        <taxon>Pezizomycotina</taxon>
        <taxon>Eurotiomycetes</taxon>
        <taxon>Chaetothyriomycetidae</taxon>
        <taxon>Chaetothyriales</taxon>
        <taxon>Herpotrichiellaceae</taxon>
        <taxon>Cladophialophora</taxon>
    </lineage>
</organism>
<dbReference type="EMBL" id="JAPDRK010000010">
    <property type="protein sequence ID" value="KAJ9608367.1"/>
    <property type="molecule type" value="Genomic_DNA"/>
</dbReference>
<protein>
    <submittedName>
        <fullName evidence="2">Uncharacterized protein</fullName>
    </submittedName>
</protein>